<protein>
    <submittedName>
        <fullName evidence="1">Uncharacterized protein</fullName>
    </submittedName>
</protein>
<organism evidence="1 2">
    <name type="scientific">Trifolium medium</name>
    <dbReference type="NCBI Taxonomy" id="97028"/>
    <lineage>
        <taxon>Eukaryota</taxon>
        <taxon>Viridiplantae</taxon>
        <taxon>Streptophyta</taxon>
        <taxon>Embryophyta</taxon>
        <taxon>Tracheophyta</taxon>
        <taxon>Spermatophyta</taxon>
        <taxon>Magnoliopsida</taxon>
        <taxon>eudicotyledons</taxon>
        <taxon>Gunneridae</taxon>
        <taxon>Pentapetalae</taxon>
        <taxon>rosids</taxon>
        <taxon>fabids</taxon>
        <taxon>Fabales</taxon>
        <taxon>Fabaceae</taxon>
        <taxon>Papilionoideae</taxon>
        <taxon>50 kb inversion clade</taxon>
        <taxon>NPAAA clade</taxon>
        <taxon>Hologalegina</taxon>
        <taxon>IRL clade</taxon>
        <taxon>Trifolieae</taxon>
        <taxon>Trifolium</taxon>
    </lineage>
</organism>
<sequence length="49" mass="5008">GNPGPSVRGGIIRDNQANYLGCFASNIGVSDDFSAELIGAITAIEIPCL</sequence>
<dbReference type="AlphaFoldDB" id="A0A392P0D9"/>
<dbReference type="Proteomes" id="UP000265520">
    <property type="component" value="Unassembled WGS sequence"/>
</dbReference>
<keyword evidence="2" id="KW-1185">Reference proteome</keyword>
<reference evidence="1 2" key="1">
    <citation type="journal article" date="2018" name="Front. Plant Sci.">
        <title>Red Clover (Trifolium pratense) and Zigzag Clover (T. medium) - A Picture of Genomic Similarities and Differences.</title>
        <authorList>
            <person name="Dluhosova J."/>
            <person name="Istvanek J."/>
            <person name="Nedelnik J."/>
            <person name="Repkova J."/>
        </authorList>
    </citation>
    <scope>NUCLEOTIDE SEQUENCE [LARGE SCALE GENOMIC DNA]</scope>
    <source>
        <strain evidence="2">cv. 10/8</strain>
        <tissue evidence="1">Leaf</tissue>
    </source>
</reference>
<accession>A0A392P0D9</accession>
<evidence type="ECO:0000313" key="2">
    <source>
        <dbReference type="Proteomes" id="UP000265520"/>
    </source>
</evidence>
<proteinExistence type="predicted"/>
<evidence type="ECO:0000313" key="1">
    <source>
        <dbReference type="EMBL" id="MCI05477.1"/>
    </source>
</evidence>
<feature type="non-terminal residue" evidence="1">
    <location>
        <position position="1"/>
    </location>
</feature>
<name>A0A392P0D9_9FABA</name>
<dbReference type="EMBL" id="LXQA010058813">
    <property type="protein sequence ID" value="MCI05477.1"/>
    <property type="molecule type" value="Genomic_DNA"/>
</dbReference>
<comment type="caution">
    <text evidence="1">The sequence shown here is derived from an EMBL/GenBank/DDBJ whole genome shotgun (WGS) entry which is preliminary data.</text>
</comment>